<dbReference type="AlphaFoldDB" id="A0A0A9CSL3"/>
<proteinExistence type="predicted"/>
<accession>A0A0A9CSL3</accession>
<sequence>MYHNILSLRTIPNTAMQPILEITNDDLGISEKSKLNPREPSIISQASQIYQQTGY</sequence>
<dbReference type="EMBL" id="GBRH01221515">
    <property type="protein sequence ID" value="JAD76380.1"/>
    <property type="molecule type" value="Transcribed_RNA"/>
</dbReference>
<reference evidence="1" key="1">
    <citation type="submission" date="2014-09" db="EMBL/GenBank/DDBJ databases">
        <authorList>
            <person name="Magalhaes I.L.F."/>
            <person name="Oliveira U."/>
            <person name="Santos F.R."/>
            <person name="Vidigal T.H.D.A."/>
            <person name="Brescovit A.D."/>
            <person name="Santos A.J."/>
        </authorList>
    </citation>
    <scope>NUCLEOTIDE SEQUENCE</scope>
    <source>
        <tissue evidence="1">Shoot tissue taken approximately 20 cm above the soil surface</tissue>
    </source>
</reference>
<organism evidence="1">
    <name type="scientific">Arundo donax</name>
    <name type="common">Giant reed</name>
    <name type="synonym">Donax arundinaceus</name>
    <dbReference type="NCBI Taxonomy" id="35708"/>
    <lineage>
        <taxon>Eukaryota</taxon>
        <taxon>Viridiplantae</taxon>
        <taxon>Streptophyta</taxon>
        <taxon>Embryophyta</taxon>
        <taxon>Tracheophyta</taxon>
        <taxon>Spermatophyta</taxon>
        <taxon>Magnoliopsida</taxon>
        <taxon>Liliopsida</taxon>
        <taxon>Poales</taxon>
        <taxon>Poaceae</taxon>
        <taxon>PACMAD clade</taxon>
        <taxon>Arundinoideae</taxon>
        <taxon>Arundineae</taxon>
        <taxon>Arundo</taxon>
    </lineage>
</organism>
<protein>
    <submittedName>
        <fullName evidence="1">Uncharacterized protein</fullName>
    </submittedName>
</protein>
<name>A0A0A9CSL3_ARUDO</name>
<evidence type="ECO:0000313" key="1">
    <source>
        <dbReference type="EMBL" id="JAD76380.1"/>
    </source>
</evidence>
<reference evidence="1" key="2">
    <citation type="journal article" date="2015" name="Data Brief">
        <title>Shoot transcriptome of the giant reed, Arundo donax.</title>
        <authorList>
            <person name="Barrero R.A."/>
            <person name="Guerrero F.D."/>
            <person name="Moolhuijzen P."/>
            <person name="Goolsby J.A."/>
            <person name="Tidwell J."/>
            <person name="Bellgard S.E."/>
            <person name="Bellgard M.I."/>
        </authorList>
    </citation>
    <scope>NUCLEOTIDE SEQUENCE</scope>
    <source>
        <tissue evidence="1">Shoot tissue taken approximately 20 cm above the soil surface</tissue>
    </source>
</reference>